<proteinExistence type="predicted"/>
<reference evidence="2" key="1">
    <citation type="submission" date="2020-05" db="EMBL/GenBank/DDBJ databases">
        <authorList>
            <person name="Chiriac C."/>
            <person name="Salcher M."/>
            <person name="Ghai R."/>
            <person name="Kavagutti S V."/>
        </authorList>
    </citation>
    <scope>NUCLEOTIDE SEQUENCE</scope>
</reference>
<dbReference type="EMBL" id="LR798308">
    <property type="protein sequence ID" value="CAB5222576.1"/>
    <property type="molecule type" value="Genomic_DNA"/>
</dbReference>
<feature type="compositionally biased region" description="Basic and acidic residues" evidence="1">
    <location>
        <begin position="148"/>
        <end position="157"/>
    </location>
</feature>
<evidence type="ECO:0000256" key="1">
    <source>
        <dbReference type="SAM" id="MobiDB-lite"/>
    </source>
</evidence>
<feature type="region of interest" description="Disordered" evidence="1">
    <location>
        <begin position="109"/>
        <end position="165"/>
    </location>
</feature>
<name>A0A6J7WX37_9CAUD</name>
<sequence length="165" mass="17936">MRIVDNYNYLPGCCWICRGVAKPIIDMELDLDGHNSPDDANPSAITRLYICADCALELARMVAPARSVETRRLGEYAAMERLAKEMGDRAEVAEERLALIAGAIVGVDSQPVEQAGPTSQLDEDDPPLGSARPDVAGSPLTSKRGRPRREDTPKPEIDTDFVGDL</sequence>
<gene>
    <name evidence="2" type="ORF">UFOVP366_11</name>
</gene>
<accession>A0A6J7WX37</accession>
<organism evidence="2">
    <name type="scientific">uncultured Caudovirales phage</name>
    <dbReference type="NCBI Taxonomy" id="2100421"/>
    <lineage>
        <taxon>Viruses</taxon>
        <taxon>Duplodnaviria</taxon>
        <taxon>Heunggongvirae</taxon>
        <taxon>Uroviricota</taxon>
        <taxon>Caudoviricetes</taxon>
        <taxon>Peduoviridae</taxon>
        <taxon>Maltschvirus</taxon>
        <taxon>Maltschvirus maltsch</taxon>
    </lineage>
</organism>
<evidence type="ECO:0000313" key="2">
    <source>
        <dbReference type="EMBL" id="CAB5222576.1"/>
    </source>
</evidence>
<protein>
    <submittedName>
        <fullName evidence="2">Uncharacterized protein</fullName>
    </submittedName>
</protein>